<name>A0A1H8U282_9ACTN</name>
<gene>
    <name evidence="3" type="ORF">SAMN05660991_02595</name>
</gene>
<organism evidence="3 4">
    <name type="scientific">Trujillonella endophytica</name>
    <dbReference type="NCBI Taxonomy" id="673521"/>
    <lineage>
        <taxon>Bacteria</taxon>
        <taxon>Bacillati</taxon>
        <taxon>Actinomycetota</taxon>
        <taxon>Actinomycetes</taxon>
        <taxon>Geodermatophilales</taxon>
        <taxon>Geodermatophilaceae</taxon>
        <taxon>Trujillonella</taxon>
    </lineage>
</organism>
<sequence>MPPAPRRSPRAARGRPVAGRSGPRPAAPHPLARAGVRGPAAPQRPLTVPFAVAFAVLVALEELYLGWLVWAPDRELHWFVLLAVAAAVWALAGAVLVHRGRPRAWLVLAAASTVPLLFLLGLALLFGALGGAEEVWWALAMLVGPVGCLVLSAGRPIREWTAPRRGVPGPRRGVPAPFGRRRDTAAR</sequence>
<evidence type="ECO:0000313" key="3">
    <source>
        <dbReference type="EMBL" id="SEO96748.1"/>
    </source>
</evidence>
<accession>A0A1H8U282</accession>
<dbReference type="EMBL" id="FOEE01000007">
    <property type="protein sequence ID" value="SEO96748.1"/>
    <property type="molecule type" value="Genomic_DNA"/>
</dbReference>
<feature type="compositionally biased region" description="Low complexity" evidence="1">
    <location>
        <begin position="163"/>
        <end position="178"/>
    </location>
</feature>
<protein>
    <submittedName>
        <fullName evidence="3">Uncharacterized protein</fullName>
    </submittedName>
</protein>
<feature type="region of interest" description="Disordered" evidence="1">
    <location>
        <begin position="162"/>
        <end position="187"/>
    </location>
</feature>
<keyword evidence="2" id="KW-0472">Membrane</keyword>
<feature type="region of interest" description="Disordered" evidence="1">
    <location>
        <begin position="1"/>
        <end position="38"/>
    </location>
</feature>
<dbReference type="RefSeq" id="WP_091943739.1">
    <property type="nucleotide sequence ID" value="NZ_FOEE01000007.1"/>
</dbReference>
<dbReference type="Proteomes" id="UP000198960">
    <property type="component" value="Unassembled WGS sequence"/>
</dbReference>
<reference evidence="4" key="1">
    <citation type="submission" date="2016-10" db="EMBL/GenBank/DDBJ databases">
        <authorList>
            <person name="Varghese N."/>
            <person name="Submissions S."/>
        </authorList>
    </citation>
    <scope>NUCLEOTIDE SEQUENCE [LARGE SCALE GENOMIC DNA]</scope>
    <source>
        <strain evidence="4">DSM 45413</strain>
    </source>
</reference>
<keyword evidence="4" id="KW-1185">Reference proteome</keyword>
<dbReference type="AlphaFoldDB" id="A0A1H8U282"/>
<evidence type="ECO:0000256" key="1">
    <source>
        <dbReference type="SAM" id="MobiDB-lite"/>
    </source>
</evidence>
<feature type="transmembrane region" description="Helical" evidence="2">
    <location>
        <begin position="135"/>
        <end position="154"/>
    </location>
</feature>
<proteinExistence type="predicted"/>
<evidence type="ECO:0000256" key="2">
    <source>
        <dbReference type="SAM" id="Phobius"/>
    </source>
</evidence>
<feature type="transmembrane region" description="Helical" evidence="2">
    <location>
        <begin position="76"/>
        <end position="97"/>
    </location>
</feature>
<feature type="compositionally biased region" description="Low complexity" evidence="1">
    <location>
        <begin position="14"/>
        <end position="34"/>
    </location>
</feature>
<keyword evidence="2" id="KW-1133">Transmembrane helix</keyword>
<dbReference type="STRING" id="673521.SAMN05660991_02595"/>
<feature type="transmembrane region" description="Helical" evidence="2">
    <location>
        <begin position="104"/>
        <end position="129"/>
    </location>
</feature>
<evidence type="ECO:0000313" key="4">
    <source>
        <dbReference type="Proteomes" id="UP000198960"/>
    </source>
</evidence>
<keyword evidence="2" id="KW-0812">Transmembrane</keyword>
<feature type="transmembrane region" description="Helical" evidence="2">
    <location>
        <begin position="46"/>
        <end position="70"/>
    </location>
</feature>